<organism evidence="1 2">
    <name type="scientific">Salininema proteolyticum</name>
    <dbReference type="NCBI Taxonomy" id="1607685"/>
    <lineage>
        <taxon>Bacteria</taxon>
        <taxon>Bacillati</taxon>
        <taxon>Actinomycetota</taxon>
        <taxon>Actinomycetes</taxon>
        <taxon>Glycomycetales</taxon>
        <taxon>Glycomycetaceae</taxon>
        <taxon>Salininema</taxon>
    </lineage>
</organism>
<dbReference type="RefSeq" id="WP_380621489.1">
    <property type="nucleotide sequence ID" value="NZ_JBHSDK010000015.1"/>
</dbReference>
<dbReference type="Proteomes" id="UP001595823">
    <property type="component" value="Unassembled WGS sequence"/>
</dbReference>
<reference evidence="2" key="1">
    <citation type="journal article" date="2019" name="Int. J. Syst. Evol. Microbiol.">
        <title>The Global Catalogue of Microorganisms (GCM) 10K type strain sequencing project: providing services to taxonomists for standard genome sequencing and annotation.</title>
        <authorList>
            <consortium name="The Broad Institute Genomics Platform"/>
            <consortium name="The Broad Institute Genome Sequencing Center for Infectious Disease"/>
            <person name="Wu L."/>
            <person name="Ma J."/>
        </authorList>
    </citation>
    <scope>NUCLEOTIDE SEQUENCE [LARGE SCALE GENOMIC DNA]</scope>
    <source>
        <strain evidence="2">IBRC-M 10908</strain>
    </source>
</reference>
<name>A0ABV8TYZ9_9ACTN</name>
<gene>
    <name evidence="1" type="ORF">ACFPET_12605</name>
</gene>
<accession>A0ABV8TYZ9</accession>
<proteinExistence type="predicted"/>
<protein>
    <submittedName>
        <fullName evidence="1">Uncharacterized protein</fullName>
    </submittedName>
</protein>
<keyword evidence="2" id="KW-1185">Reference proteome</keyword>
<dbReference type="EMBL" id="JBHSDK010000015">
    <property type="protein sequence ID" value="MFC4336046.1"/>
    <property type="molecule type" value="Genomic_DNA"/>
</dbReference>
<evidence type="ECO:0000313" key="1">
    <source>
        <dbReference type="EMBL" id="MFC4336046.1"/>
    </source>
</evidence>
<sequence length="260" mass="28635">MTETLTLSVGLQQLGYAKRGDRPHPSPERLAELAEIIGTKGDALLYPSKTKGRTAHVFNAVAEAITIMSYQPGGVDFGHLHFCEEGGTQRLDSLKCTCKAEPETFDVETEVQAILRMEGRPIVSEVSDEGMTITMVNEPLGIDFITAQVAEHPSYAKPAQGYRQVECGDSGIALWWMYDESDSPEEFADVNTNATELSIILQKPHFSEMEETCGNILIGMNHNGTGQWVDGLSGRQLRRILQAWKMFCRGSITVVPVAKD</sequence>
<comment type="caution">
    <text evidence="1">The sequence shown here is derived from an EMBL/GenBank/DDBJ whole genome shotgun (WGS) entry which is preliminary data.</text>
</comment>
<evidence type="ECO:0000313" key="2">
    <source>
        <dbReference type="Proteomes" id="UP001595823"/>
    </source>
</evidence>